<reference evidence="2" key="1">
    <citation type="journal article" date="2015" name="Nature">
        <title>Complex archaea that bridge the gap between prokaryotes and eukaryotes.</title>
        <authorList>
            <person name="Spang A."/>
            <person name="Saw J.H."/>
            <person name="Jorgensen S.L."/>
            <person name="Zaremba-Niedzwiedzka K."/>
            <person name="Martijn J."/>
            <person name="Lind A.E."/>
            <person name="van Eijk R."/>
            <person name="Schleper C."/>
            <person name="Guy L."/>
            <person name="Ettema T.J."/>
        </authorList>
    </citation>
    <scope>NUCLEOTIDE SEQUENCE</scope>
</reference>
<accession>A0A0F9DSQ1</accession>
<dbReference type="AlphaFoldDB" id="A0A0F9DSQ1"/>
<dbReference type="EMBL" id="LAZR01040256">
    <property type="protein sequence ID" value="KKL14943.1"/>
    <property type="molecule type" value="Genomic_DNA"/>
</dbReference>
<proteinExistence type="predicted"/>
<comment type="caution">
    <text evidence="2">The sequence shown here is derived from an EMBL/GenBank/DDBJ whole genome shotgun (WGS) entry which is preliminary data.</text>
</comment>
<sequence length="27" mass="2936">MAQQGSTDQIDVDQLTTEQASAELSRL</sequence>
<feature type="region of interest" description="Disordered" evidence="1">
    <location>
        <begin position="1"/>
        <end position="27"/>
    </location>
</feature>
<gene>
    <name evidence="2" type="ORF">LCGC14_2510580</name>
</gene>
<organism evidence="2">
    <name type="scientific">marine sediment metagenome</name>
    <dbReference type="NCBI Taxonomy" id="412755"/>
    <lineage>
        <taxon>unclassified sequences</taxon>
        <taxon>metagenomes</taxon>
        <taxon>ecological metagenomes</taxon>
    </lineage>
</organism>
<protein>
    <submittedName>
        <fullName evidence="2">Uncharacterized protein</fullName>
    </submittedName>
</protein>
<feature type="non-terminal residue" evidence="2">
    <location>
        <position position="27"/>
    </location>
</feature>
<evidence type="ECO:0000256" key="1">
    <source>
        <dbReference type="SAM" id="MobiDB-lite"/>
    </source>
</evidence>
<evidence type="ECO:0000313" key="2">
    <source>
        <dbReference type="EMBL" id="KKL14943.1"/>
    </source>
</evidence>
<name>A0A0F9DSQ1_9ZZZZ</name>